<reference evidence="13 14" key="1">
    <citation type="submission" date="2016-07" db="EMBL/GenBank/DDBJ databases">
        <title>Pervasive Adenine N6-methylation of Active Genes in Fungi.</title>
        <authorList>
            <consortium name="DOE Joint Genome Institute"/>
            <person name="Mondo S.J."/>
            <person name="Dannebaum R.O."/>
            <person name="Kuo R.C."/>
            <person name="Labutti K."/>
            <person name="Haridas S."/>
            <person name="Kuo A."/>
            <person name="Salamov A."/>
            <person name="Ahrendt S.R."/>
            <person name="Lipzen A."/>
            <person name="Sullivan W."/>
            <person name="Andreopoulos W.B."/>
            <person name="Clum A."/>
            <person name="Lindquist E."/>
            <person name="Daum C."/>
            <person name="Ramamoorthy G.K."/>
            <person name="Gryganskyi A."/>
            <person name="Culley D."/>
            <person name="Magnuson J.K."/>
            <person name="James T.Y."/>
            <person name="O'Malley M.A."/>
            <person name="Stajich J.E."/>
            <person name="Spatafora J.W."/>
            <person name="Visel A."/>
            <person name="Grigoriev I.V."/>
        </authorList>
    </citation>
    <scope>NUCLEOTIDE SEQUENCE [LARGE SCALE GENOMIC DNA]</scope>
    <source>
        <strain evidence="13 14">62-1032</strain>
    </source>
</reference>
<feature type="domain" description="Transcriptional repressor Tup1 N-terminal" evidence="12">
    <location>
        <begin position="80"/>
        <end position="152"/>
    </location>
</feature>
<evidence type="ECO:0000256" key="8">
    <source>
        <dbReference type="ARBA" id="ARBA00060760"/>
    </source>
</evidence>
<feature type="repeat" description="WD" evidence="9">
    <location>
        <begin position="600"/>
        <end position="641"/>
    </location>
</feature>
<feature type="compositionally biased region" description="Low complexity" evidence="11">
    <location>
        <begin position="11"/>
        <end position="42"/>
    </location>
</feature>
<keyword evidence="4" id="KW-0677">Repeat</keyword>
<dbReference type="PANTHER" id="PTHR19848:SF8">
    <property type="entry name" value="F-BOX AND WD REPEAT DOMAIN CONTAINING 7"/>
    <property type="match status" value="1"/>
</dbReference>
<evidence type="ECO:0000313" key="13">
    <source>
        <dbReference type="EMBL" id="ORY92824.1"/>
    </source>
</evidence>
<dbReference type="Gene3D" id="2.130.10.10">
    <property type="entry name" value="YVTN repeat-like/Quinoprotein amine dehydrogenase"/>
    <property type="match status" value="1"/>
</dbReference>
<dbReference type="Gene3D" id="1.20.5.340">
    <property type="match status" value="1"/>
</dbReference>
<evidence type="ECO:0000256" key="9">
    <source>
        <dbReference type="PROSITE-ProRule" id="PRU00221"/>
    </source>
</evidence>
<comment type="subcellular location">
    <subcellularLocation>
        <location evidence="1">Nucleus</location>
    </subcellularLocation>
</comment>
<feature type="region of interest" description="Disordered" evidence="11">
    <location>
        <begin position="158"/>
        <end position="328"/>
    </location>
</feature>
<dbReference type="InterPro" id="IPR013890">
    <property type="entry name" value="Tscrpt_rep_Tup1_N"/>
</dbReference>
<dbReference type="InParanoid" id="A0A1Y2G4G1"/>
<accession>A0A1Y2G4G1</accession>
<feature type="region of interest" description="Disordered" evidence="11">
    <location>
        <begin position="1"/>
        <end position="77"/>
    </location>
</feature>
<dbReference type="Proteomes" id="UP000193467">
    <property type="component" value="Unassembled WGS sequence"/>
</dbReference>
<evidence type="ECO:0000256" key="3">
    <source>
        <dbReference type="ARBA" id="ARBA00022574"/>
    </source>
</evidence>
<dbReference type="InterPro" id="IPR001680">
    <property type="entry name" value="WD40_rpt"/>
</dbReference>
<feature type="compositionally biased region" description="Basic and acidic residues" evidence="11">
    <location>
        <begin position="311"/>
        <end position="328"/>
    </location>
</feature>
<proteinExistence type="inferred from homology"/>
<feature type="coiled-coil region" evidence="10">
    <location>
        <begin position="106"/>
        <end position="158"/>
    </location>
</feature>
<feature type="compositionally biased region" description="Low complexity" evidence="11">
    <location>
        <begin position="178"/>
        <end position="195"/>
    </location>
</feature>
<dbReference type="STRING" id="106004.A0A1Y2G4G1"/>
<evidence type="ECO:0000256" key="1">
    <source>
        <dbReference type="ARBA" id="ARBA00004123"/>
    </source>
</evidence>
<feature type="compositionally biased region" description="Gly residues" evidence="11">
    <location>
        <begin position="196"/>
        <end position="205"/>
    </location>
</feature>
<comment type="similarity">
    <text evidence="8">Belongs to the WD repeat TUP1 family.</text>
</comment>
<name>A0A1Y2G4G1_9BASI</name>
<dbReference type="InterPro" id="IPR019775">
    <property type="entry name" value="WD40_repeat_CS"/>
</dbReference>
<dbReference type="SUPFAM" id="SSF50978">
    <property type="entry name" value="WD40 repeat-like"/>
    <property type="match status" value="1"/>
</dbReference>
<feature type="repeat" description="WD" evidence="9">
    <location>
        <begin position="445"/>
        <end position="486"/>
    </location>
</feature>
<dbReference type="FunCoup" id="A0A1Y2G4G1">
    <property type="interactions" value="99"/>
</dbReference>
<evidence type="ECO:0000313" key="14">
    <source>
        <dbReference type="Proteomes" id="UP000193467"/>
    </source>
</evidence>
<keyword evidence="3 9" id="KW-0853">WD repeat</keyword>
<dbReference type="PROSITE" id="PS00678">
    <property type="entry name" value="WD_REPEATS_1"/>
    <property type="match status" value="3"/>
</dbReference>
<dbReference type="Pfam" id="PF08581">
    <property type="entry name" value="Tup_N"/>
    <property type="match status" value="1"/>
</dbReference>
<feature type="repeat" description="WD" evidence="9">
    <location>
        <begin position="642"/>
        <end position="681"/>
    </location>
</feature>
<keyword evidence="5" id="KW-0805">Transcription regulation</keyword>
<dbReference type="GO" id="GO:0005634">
    <property type="term" value="C:nucleus"/>
    <property type="evidence" value="ECO:0007669"/>
    <property type="project" value="UniProtKB-SubCell"/>
</dbReference>
<feature type="compositionally biased region" description="Pro residues" evidence="11">
    <location>
        <begin position="43"/>
        <end position="61"/>
    </location>
</feature>
<keyword evidence="14" id="KW-1185">Reference proteome</keyword>
<evidence type="ECO:0000256" key="6">
    <source>
        <dbReference type="ARBA" id="ARBA00023163"/>
    </source>
</evidence>
<keyword evidence="6" id="KW-0804">Transcription</keyword>
<evidence type="ECO:0000259" key="12">
    <source>
        <dbReference type="Pfam" id="PF08581"/>
    </source>
</evidence>
<dbReference type="InterPro" id="IPR015943">
    <property type="entry name" value="WD40/YVTN_repeat-like_dom_sf"/>
</dbReference>
<evidence type="ECO:0000256" key="4">
    <source>
        <dbReference type="ARBA" id="ARBA00022737"/>
    </source>
</evidence>
<sequence length="681" mass="71764">MSRVYDHRPLGSHPSSSTNTNSSGLPLLSGPLSSSAPSNGVMPPGPVLPGMHPGPPPPGAGPLPGQLGGPPPGVHPSAARLNDLLEFVKAEFEQVAGESGSLKAQREEYEAMINHHANELNAMRAMSYDLERKHHEDKRALQEENSRLQDEIVRLRQQLDTRPSGAPGPPTPGVLGRPSLPSISAAAPGSSSGRPGSSGPGGGHPAVGHGPASLFGGDREFGRGGEFPSMREREDHPRPGFPPKPSGAVPALYPSAPTSRPSSTGPSVPPRQQPSPLPSTSTNGSSGLPPASVPARDTVSPALGGGGASTDGKDEKQSEAFDPETVTRDLKKEGSDWMTMFNPNVKRVLDVGLVHTLVHDSVVCCVRFSPDGKILATGCNRNTTLYDTKTGAKISVLSDESTGVKADNYIRSASFSPDGKLLATGSEDRIVRIWNIAQKRIAKVFQGHKSEIYSLAFSPDGRRLVSGSGDKTARMWDMDTGNCVYTLTIDDVTIAENGPVDAGVTSVVMSPDGKFLAAGSLDTVVRIWDAQNGQLLDKLKGHKDSVYSVAFSPDGKFLVSGSLDKTLKMWDMATLKAVLATGGKDTPVGEGGKTICLTTLQGHKDYVLSVDISPDGAWIVSGSKDRGVQFWDPRSAKAQFMLQGHKNSVISVAVSDVGGLVATGSGDWSARIWHYESLNSR</sequence>
<comment type="caution">
    <text evidence="13">The sequence shown here is derived from an EMBL/GenBank/DDBJ whole genome shotgun (WGS) entry which is preliminary data.</text>
</comment>
<dbReference type="InterPro" id="IPR036322">
    <property type="entry name" value="WD40_repeat_dom_sf"/>
</dbReference>
<evidence type="ECO:0000256" key="7">
    <source>
        <dbReference type="ARBA" id="ARBA00023242"/>
    </source>
</evidence>
<evidence type="ECO:0000256" key="11">
    <source>
        <dbReference type="SAM" id="MobiDB-lite"/>
    </source>
</evidence>
<organism evidence="13 14">
    <name type="scientific">Leucosporidium creatinivorum</name>
    <dbReference type="NCBI Taxonomy" id="106004"/>
    <lineage>
        <taxon>Eukaryota</taxon>
        <taxon>Fungi</taxon>
        <taxon>Dikarya</taxon>
        <taxon>Basidiomycota</taxon>
        <taxon>Pucciniomycotina</taxon>
        <taxon>Microbotryomycetes</taxon>
        <taxon>Leucosporidiales</taxon>
        <taxon>Leucosporidium</taxon>
    </lineage>
</organism>
<evidence type="ECO:0000256" key="10">
    <source>
        <dbReference type="SAM" id="Coils"/>
    </source>
</evidence>
<dbReference type="Pfam" id="PF00400">
    <property type="entry name" value="WD40"/>
    <property type="match status" value="7"/>
</dbReference>
<protein>
    <submittedName>
        <fullName evidence="13">WD40-repeat-containing domain protein</fullName>
    </submittedName>
</protein>
<feature type="compositionally biased region" description="Basic and acidic residues" evidence="11">
    <location>
        <begin position="217"/>
        <end position="238"/>
    </location>
</feature>
<dbReference type="InterPro" id="IPR020472">
    <property type="entry name" value="WD40_PAC1"/>
</dbReference>
<dbReference type="CDD" id="cd00200">
    <property type="entry name" value="WD40"/>
    <property type="match status" value="1"/>
</dbReference>
<dbReference type="PROSITE" id="PS50082">
    <property type="entry name" value="WD_REPEATS_2"/>
    <property type="match status" value="6"/>
</dbReference>
<feature type="compositionally biased region" description="Pro residues" evidence="11">
    <location>
        <begin position="267"/>
        <end position="277"/>
    </location>
</feature>
<feature type="compositionally biased region" description="Low complexity" evidence="11">
    <location>
        <begin position="206"/>
        <end position="216"/>
    </location>
</feature>
<dbReference type="PANTHER" id="PTHR19848">
    <property type="entry name" value="WD40 REPEAT PROTEIN"/>
    <property type="match status" value="1"/>
</dbReference>
<keyword evidence="7" id="KW-0539">Nucleus</keyword>
<feature type="compositionally biased region" description="Polar residues" evidence="11">
    <location>
        <begin position="256"/>
        <end position="266"/>
    </location>
</feature>
<keyword evidence="10" id="KW-0175">Coiled coil</keyword>
<keyword evidence="2" id="KW-0678">Repressor</keyword>
<evidence type="ECO:0000256" key="2">
    <source>
        <dbReference type="ARBA" id="ARBA00022491"/>
    </source>
</evidence>
<dbReference type="PROSITE" id="PS50294">
    <property type="entry name" value="WD_REPEATS_REGION"/>
    <property type="match status" value="6"/>
</dbReference>
<feature type="repeat" description="WD" evidence="9">
    <location>
        <begin position="539"/>
        <end position="580"/>
    </location>
</feature>
<feature type="repeat" description="WD" evidence="9">
    <location>
        <begin position="410"/>
        <end position="444"/>
    </location>
</feature>
<dbReference type="AlphaFoldDB" id="A0A1Y2G4G1"/>
<feature type="repeat" description="WD" evidence="9">
    <location>
        <begin position="504"/>
        <end position="538"/>
    </location>
</feature>
<dbReference type="SMART" id="SM00320">
    <property type="entry name" value="WD40"/>
    <property type="match status" value="7"/>
</dbReference>
<dbReference type="EMBL" id="MCGR01000001">
    <property type="protein sequence ID" value="ORY92824.1"/>
    <property type="molecule type" value="Genomic_DNA"/>
</dbReference>
<evidence type="ECO:0000256" key="5">
    <source>
        <dbReference type="ARBA" id="ARBA00023015"/>
    </source>
</evidence>
<gene>
    <name evidence="13" type="ORF">BCR35DRAFT_298380</name>
</gene>
<dbReference type="OrthoDB" id="17410at2759"/>
<dbReference type="FunFam" id="2.130.10.10:FF:000503">
    <property type="entry name" value="Glucose repression regulatory protein TUP1"/>
    <property type="match status" value="1"/>
</dbReference>
<dbReference type="PRINTS" id="PR00320">
    <property type="entry name" value="GPROTEINBRPT"/>
</dbReference>